<organism evidence="3 4">
    <name type="scientific">Ascaris lumbricoides</name>
    <name type="common">Giant roundworm</name>
    <dbReference type="NCBI Taxonomy" id="6252"/>
    <lineage>
        <taxon>Eukaryota</taxon>
        <taxon>Metazoa</taxon>
        <taxon>Ecdysozoa</taxon>
        <taxon>Nematoda</taxon>
        <taxon>Chromadorea</taxon>
        <taxon>Rhabditida</taxon>
        <taxon>Spirurina</taxon>
        <taxon>Ascaridomorpha</taxon>
        <taxon>Ascaridoidea</taxon>
        <taxon>Ascarididae</taxon>
        <taxon>Ascaris</taxon>
    </lineage>
</organism>
<reference evidence="4" key="1">
    <citation type="submission" date="2017-02" db="UniProtKB">
        <authorList>
            <consortium name="WormBaseParasite"/>
        </authorList>
    </citation>
    <scope>IDENTIFICATION</scope>
</reference>
<dbReference type="PANTHER" id="PTHR11686">
    <property type="entry name" value="GAMMA GLUTAMYL TRANSPEPTIDASE"/>
    <property type="match status" value="1"/>
</dbReference>
<feature type="compositionally biased region" description="Basic and acidic residues" evidence="2">
    <location>
        <begin position="18"/>
        <end position="27"/>
    </location>
</feature>
<evidence type="ECO:0000313" key="4">
    <source>
        <dbReference type="WBParaSite" id="ALUE_0001781501-mRNA-1"/>
    </source>
</evidence>
<dbReference type="InterPro" id="IPR043138">
    <property type="entry name" value="GGT_lsub"/>
</dbReference>
<dbReference type="PRINTS" id="PR01210">
    <property type="entry name" value="GGTRANSPTASE"/>
</dbReference>
<dbReference type="Gene3D" id="1.10.246.130">
    <property type="match status" value="1"/>
</dbReference>
<dbReference type="GO" id="GO:0005886">
    <property type="term" value="C:plasma membrane"/>
    <property type="evidence" value="ECO:0007669"/>
    <property type="project" value="TreeGrafter"/>
</dbReference>
<dbReference type="AlphaFoldDB" id="A0A0M3IHD7"/>
<dbReference type="PANTHER" id="PTHR11686:SF9">
    <property type="entry name" value="RE13973P"/>
    <property type="match status" value="1"/>
</dbReference>
<sequence length="565" mass="63411">LHCFFLKLQGSCPGSIPHDNRSNESERQGNVTAVHVEPRWPTPNPTSALLRFKNAVVMCDNAICSEIGRNVLLRGGNAADAAVAASICIGALNPHSSGLGGGFMMTFYKRKEKRCITMNARETAPNMANPSWYNANPSDAVVGYKAIATPGELHGLWTIFKRFGSGRIAWQDLLMPTVNLLNSGYPISAFMEQLLQYKRESILDEPTMMHAFMNPLTNDLYKEGDLLRNMELAQTLRRLAISSDPVKLFYRGDIAREVNDEMFEHGGFLTKVDLAAYEASVDESPLINEHFWDSLALCGPAPPSSFAATQLIVALITKLYNSSADPSLLRTNDEFYHYFLEAEKLAFAQRASFGDVSFVPEAHLLAVNMTSPFYIEQLLQQINEKADNSTYYDESFGSMRRSEKLGIIWNNHMQDFSIPEVYENHRSALSEENRIQPRKRPLSYMSPTIIFDKSTGEVRMVIGAAGGSKIISAIAYAIARSVIFNETIKEAVDAPRLHAHLSPLYSEYEQGFPQEVISMLEQRGHIIRTMKFPYSIVHAILRDRSEYLTVSNDHRRPMHIHPAGF</sequence>
<feature type="region of interest" description="Disordered" evidence="2">
    <location>
        <begin position="16"/>
        <end position="39"/>
    </location>
</feature>
<dbReference type="Proteomes" id="UP000036681">
    <property type="component" value="Unplaced"/>
</dbReference>
<name>A0A0M3IHD7_ASCLU</name>
<dbReference type="Pfam" id="PF01019">
    <property type="entry name" value="G_glu_transpept"/>
    <property type="match status" value="2"/>
</dbReference>
<evidence type="ECO:0000256" key="1">
    <source>
        <dbReference type="PIRSR" id="PIRSR600101-2"/>
    </source>
</evidence>
<dbReference type="Gene3D" id="3.60.20.40">
    <property type="match status" value="1"/>
</dbReference>
<dbReference type="InterPro" id="IPR000101">
    <property type="entry name" value="GGT_peptidase"/>
</dbReference>
<dbReference type="WBParaSite" id="ALUE_0001781501-mRNA-1">
    <property type="protein sequence ID" value="ALUE_0001781501-mRNA-1"/>
    <property type="gene ID" value="ALUE_0001781501"/>
</dbReference>
<protein>
    <submittedName>
        <fullName evidence="4">Gamma-glutamyltransferase</fullName>
    </submittedName>
</protein>
<dbReference type="SUPFAM" id="SSF56235">
    <property type="entry name" value="N-terminal nucleophile aminohydrolases (Ntn hydrolases)"/>
    <property type="match status" value="1"/>
</dbReference>
<proteinExistence type="predicted"/>
<dbReference type="GO" id="GO:0006751">
    <property type="term" value="P:glutathione catabolic process"/>
    <property type="evidence" value="ECO:0007669"/>
    <property type="project" value="InterPro"/>
</dbReference>
<dbReference type="InterPro" id="IPR043137">
    <property type="entry name" value="GGT_ssub_C"/>
</dbReference>
<feature type="binding site" evidence="1">
    <location>
        <position position="467"/>
    </location>
    <ligand>
        <name>L-glutamate</name>
        <dbReference type="ChEBI" id="CHEBI:29985"/>
    </ligand>
</feature>
<dbReference type="GO" id="GO:0036374">
    <property type="term" value="F:glutathione hydrolase activity"/>
    <property type="evidence" value="ECO:0007669"/>
    <property type="project" value="InterPro"/>
</dbReference>
<dbReference type="InterPro" id="IPR029055">
    <property type="entry name" value="Ntn_hydrolases_N"/>
</dbReference>
<evidence type="ECO:0000256" key="2">
    <source>
        <dbReference type="SAM" id="MobiDB-lite"/>
    </source>
</evidence>
<accession>A0A0M3IHD7</accession>
<feature type="binding site" evidence="1">
    <location>
        <position position="121"/>
    </location>
    <ligand>
        <name>L-glutamate</name>
        <dbReference type="ChEBI" id="CHEBI:29985"/>
    </ligand>
</feature>
<keyword evidence="3" id="KW-1185">Reference proteome</keyword>
<feature type="binding site" evidence="1">
    <location>
        <position position="415"/>
    </location>
    <ligand>
        <name>L-glutamate</name>
        <dbReference type="ChEBI" id="CHEBI:29985"/>
    </ligand>
</feature>
<evidence type="ECO:0000313" key="3">
    <source>
        <dbReference type="Proteomes" id="UP000036681"/>
    </source>
</evidence>